<feature type="transmembrane region" description="Helical" evidence="1">
    <location>
        <begin position="30"/>
        <end position="49"/>
    </location>
</feature>
<keyword evidence="3" id="KW-1185">Reference proteome</keyword>
<accession>A0ABV3FTB4</accession>
<evidence type="ECO:0000313" key="2">
    <source>
        <dbReference type="EMBL" id="MEV0708436.1"/>
    </source>
</evidence>
<name>A0ABV3FTB4_9NOCA</name>
<proteinExistence type="predicted"/>
<feature type="transmembrane region" description="Helical" evidence="1">
    <location>
        <begin position="55"/>
        <end position="75"/>
    </location>
</feature>
<evidence type="ECO:0000256" key="1">
    <source>
        <dbReference type="SAM" id="Phobius"/>
    </source>
</evidence>
<sequence>MTEEKFPDHTRTTRTHAGESIEDARNWPGIILAAVGIVAIALTLTAAGYGFAGWAVIGGIVGVVCLAGGIFLVWAEHRRVQKNEDRREFDDHGH</sequence>
<comment type="caution">
    <text evidence="2">The sequence shown here is derived from an EMBL/GenBank/DDBJ whole genome shotgun (WGS) entry which is preliminary data.</text>
</comment>
<evidence type="ECO:0000313" key="3">
    <source>
        <dbReference type="Proteomes" id="UP001551695"/>
    </source>
</evidence>
<keyword evidence="1" id="KW-1133">Transmembrane helix</keyword>
<gene>
    <name evidence="2" type="ORF">AB0I48_12785</name>
</gene>
<dbReference type="RefSeq" id="WP_357783185.1">
    <property type="nucleotide sequence ID" value="NZ_JBFAKC010000005.1"/>
</dbReference>
<dbReference type="EMBL" id="JBFAKC010000005">
    <property type="protein sequence ID" value="MEV0708436.1"/>
    <property type="molecule type" value="Genomic_DNA"/>
</dbReference>
<reference evidence="2 3" key="1">
    <citation type="submission" date="2024-06" db="EMBL/GenBank/DDBJ databases">
        <title>The Natural Products Discovery Center: Release of the First 8490 Sequenced Strains for Exploring Actinobacteria Biosynthetic Diversity.</title>
        <authorList>
            <person name="Kalkreuter E."/>
            <person name="Kautsar S.A."/>
            <person name="Yang D."/>
            <person name="Bader C.D."/>
            <person name="Teijaro C.N."/>
            <person name="Fluegel L."/>
            <person name="Davis C.M."/>
            <person name="Simpson J.R."/>
            <person name="Lauterbach L."/>
            <person name="Steele A.D."/>
            <person name="Gui C."/>
            <person name="Meng S."/>
            <person name="Li G."/>
            <person name="Viehrig K."/>
            <person name="Ye F."/>
            <person name="Su P."/>
            <person name="Kiefer A.F."/>
            <person name="Nichols A."/>
            <person name="Cepeda A.J."/>
            <person name="Yan W."/>
            <person name="Fan B."/>
            <person name="Jiang Y."/>
            <person name="Adhikari A."/>
            <person name="Zheng C.-J."/>
            <person name="Schuster L."/>
            <person name="Cowan T.M."/>
            <person name="Smanski M.J."/>
            <person name="Chevrette M.G."/>
            <person name="De Carvalho L.P.S."/>
            <person name="Shen B."/>
        </authorList>
    </citation>
    <scope>NUCLEOTIDE SEQUENCE [LARGE SCALE GENOMIC DNA]</scope>
    <source>
        <strain evidence="2 3">NPDC050403</strain>
    </source>
</reference>
<organism evidence="2 3">
    <name type="scientific">Nocardia aurea</name>
    <dbReference type="NCBI Taxonomy" id="2144174"/>
    <lineage>
        <taxon>Bacteria</taxon>
        <taxon>Bacillati</taxon>
        <taxon>Actinomycetota</taxon>
        <taxon>Actinomycetes</taxon>
        <taxon>Mycobacteriales</taxon>
        <taxon>Nocardiaceae</taxon>
        <taxon>Nocardia</taxon>
    </lineage>
</organism>
<protein>
    <submittedName>
        <fullName evidence="2">DUF308 domain-containing protein</fullName>
    </submittedName>
</protein>
<keyword evidence="1" id="KW-0812">Transmembrane</keyword>
<keyword evidence="1" id="KW-0472">Membrane</keyword>
<dbReference type="Proteomes" id="UP001551695">
    <property type="component" value="Unassembled WGS sequence"/>
</dbReference>